<keyword evidence="14" id="KW-1185">Reference proteome</keyword>
<evidence type="ECO:0000256" key="11">
    <source>
        <dbReference type="SAM" id="Phobius"/>
    </source>
</evidence>
<dbReference type="InterPro" id="IPR000742">
    <property type="entry name" value="EGF"/>
</dbReference>
<evidence type="ECO:0000256" key="8">
    <source>
        <dbReference type="PROSITE-ProRule" id="PRU00076"/>
    </source>
</evidence>
<keyword evidence="4" id="KW-0378">Hydrolase</keyword>
<keyword evidence="6 8" id="KW-1015">Disulfide bond</keyword>
<evidence type="ECO:0000313" key="14">
    <source>
        <dbReference type="Proteomes" id="UP000008820"/>
    </source>
</evidence>
<dbReference type="Pfam" id="PF00200">
    <property type="entry name" value="Disintegrin"/>
    <property type="match status" value="1"/>
</dbReference>
<feature type="region of interest" description="Disordered" evidence="10">
    <location>
        <begin position="755"/>
        <end position="808"/>
    </location>
</feature>
<evidence type="ECO:0000256" key="1">
    <source>
        <dbReference type="ARBA" id="ARBA00004167"/>
    </source>
</evidence>
<dbReference type="PROSITE" id="PS01186">
    <property type="entry name" value="EGF_2"/>
    <property type="match status" value="1"/>
</dbReference>
<accession>A0A6I8TC56</accession>
<proteinExistence type="predicted"/>
<dbReference type="Pfam" id="PF01421">
    <property type="entry name" value="Reprolysin"/>
    <property type="match status" value="1"/>
</dbReference>
<dbReference type="Pfam" id="PF01562">
    <property type="entry name" value="Pep_M12B_propep"/>
    <property type="match status" value="1"/>
</dbReference>
<evidence type="ECO:0000256" key="12">
    <source>
        <dbReference type="SAM" id="SignalP"/>
    </source>
</evidence>
<reference evidence="13 14" key="1">
    <citation type="submission" date="2017-06" db="EMBL/GenBank/DDBJ databases">
        <title>Aedes aegypti genome working group (AGWG) sequencing and assembly.</title>
        <authorList>
            <consortium name="Aedes aegypti Genome Working Group (AGWG)"/>
            <person name="Matthews B.J."/>
        </authorList>
    </citation>
    <scope>NUCLEOTIDE SEQUENCE [LARGE SCALE GENOMIC DNA]</scope>
    <source>
        <strain evidence="13 14">LVP_AGWG</strain>
    </source>
</reference>
<dbReference type="PROSITE" id="PS50214">
    <property type="entry name" value="DISINTEGRIN_2"/>
    <property type="match status" value="1"/>
</dbReference>
<dbReference type="InterPro" id="IPR001762">
    <property type="entry name" value="Disintegrin_dom"/>
</dbReference>
<dbReference type="GO" id="GO:0006509">
    <property type="term" value="P:membrane protein ectodomain proteolysis"/>
    <property type="evidence" value="ECO:0007669"/>
    <property type="project" value="TreeGrafter"/>
</dbReference>
<dbReference type="SMART" id="SM00608">
    <property type="entry name" value="ACR"/>
    <property type="match status" value="1"/>
</dbReference>
<dbReference type="GO" id="GO:0004222">
    <property type="term" value="F:metalloendopeptidase activity"/>
    <property type="evidence" value="ECO:0007669"/>
    <property type="project" value="InterPro"/>
</dbReference>
<feature type="binding site" evidence="9">
    <location>
        <position position="352"/>
    </location>
    <ligand>
        <name>Zn(2+)</name>
        <dbReference type="ChEBI" id="CHEBI:29105"/>
        <note>catalytic</note>
    </ligand>
</feature>
<feature type="transmembrane region" description="Helical" evidence="11">
    <location>
        <begin position="709"/>
        <end position="730"/>
    </location>
</feature>
<feature type="region of interest" description="Disordered" evidence="10">
    <location>
        <begin position="876"/>
        <end position="897"/>
    </location>
</feature>
<keyword evidence="8" id="KW-0245">EGF-like domain</keyword>
<dbReference type="InterPro" id="IPR002870">
    <property type="entry name" value="Peptidase_M12B_N"/>
</dbReference>
<dbReference type="SUPFAM" id="SSF57552">
    <property type="entry name" value="Blood coagulation inhibitor (disintegrin)"/>
    <property type="match status" value="1"/>
</dbReference>
<keyword evidence="4" id="KW-0645">Protease</keyword>
<feature type="compositionally biased region" description="Polar residues" evidence="10">
    <location>
        <begin position="775"/>
        <end position="785"/>
    </location>
</feature>
<feature type="active site" evidence="9">
    <location>
        <position position="343"/>
    </location>
</feature>
<sequence length="1090" mass="118974">MLSGTSAFTIVVVTILTAVIVAVCGSNSSAPGSGNQGNFERYARIFPTIWSARREGVISFGESHREQQLSVSYLLDGENVTLDLWLNDALLPAEHYVSVQERGNDRVRKLQEHEVEMCHYHGIIRNRAETSQVALSLCDGIRGVVYDHDETYLLEVEGTELTGKEHYVYRQVGFKPHPNRVKRALEASPVATVDAIRAAYRSDAASSYVELVLVIDNMLHRNIRNDQQIHRYCLDLVNVMNAIYRPLNIYIALVGVVIWSDKDQIEISLDSKKTLEAFLSYRRNTLLKMIPHDNAHLLTGVHFTDSVVGKAEMGSMCTYAGSGGVEVVDTKFVALQASTIAHEMGHNFNIDHDGPECHCPNGNCVMASRTVRSQAAPNQWSSCSVRDLETAFQHGLGSCLKNKPDKMFVKSTCGNGLLEPGEECDCGLPHVCDTKCCDAMTCRLTVNATCATGECCDLDSCQVKAAGIKCRPETGECDLAEHCDGQSAACPRDVYLRDTEPCAGGKAYCFKGQCRTRDSQCKVLWGSTAKSIDEYCYQTNRNGSIFGNCGNNLLTGEYTKCSQEDMMCGLLHCSHRNEKLDYGIQAYSKLTTTKFSHYGPRGTVRETICNTAIVDLGLEVVNPGLVPDGAKCGVGKMCWNQRCVSLNHLQENDVGEDCAEGCNGHGVCNSEGNCHCEAGYGGQFCEKSGHGGSVDSGPIVDPEDSLNTFWSFFVPTVLLFFAIVGGVYFYRSLISEVLRKVLLKFRMRKYGHMVPPASPTSTGPPKPPRVEISTPKLNTTTSNTLRVPKKTDTLPTRAAPAPPVSSSEPAQHFIKVNINNSGKITIENKVVSSPFMLTSPLLDAHEAIHEIKAKGPPAILEQRSISVDSECPLLNPLTQQSATDTPPEPSTPEPDLGTLLSQVKLKKVHDFQAHRSKSDEKPARRLPQLPRQKTIGEFQSVVAEVHPKRSPATEEPPTPNPFAEIQLKKTKPRTPHLQSRTDLDEITEEQPSPTVMAIKQRPTVAVKPFLKPSLPQKPHQDNLSKPARKLPQIPPVIAKKPPTVGGSSSNGSSNSSNSSISSSGSSSTSVAALKAKLNLEQIASAGGIKR</sequence>
<dbReference type="Gene3D" id="3.40.390.10">
    <property type="entry name" value="Collagenase (Catalytic Domain)"/>
    <property type="match status" value="1"/>
</dbReference>
<reference evidence="13" key="2">
    <citation type="submission" date="2020-05" db="UniProtKB">
        <authorList>
            <consortium name="EnsemblMetazoa"/>
        </authorList>
    </citation>
    <scope>IDENTIFICATION</scope>
    <source>
        <strain evidence="13">LVP_AGWG</strain>
    </source>
</reference>
<dbReference type="PROSITE" id="PS50215">
    <property type="entry name" value="ADAM_MEPRO"/>
    <property type="match status" value="1"/>
</dbReference>
<evidence type="ECO:0000256" key="4">
    <source>
        <dbReference type="ARBA" id="ARBA00023049"/>
    </source>
</evidence>
<dbReference type="InterPro" id="IPR024079">
    <property type="entry name" value="MetalloPept_cat_dom_sf"/>
</dbReference>
<dbReference type="SMART" id="SM00050">
    <property type="entry name" value="DISIN"/>
    <property type="match status" value="1"/>
</dbReference>
<evidence type="ECO:0000256" key="6">
    <source>
        <dbReference type="ARBA" id="ARBA00023157"/>
    </source>
</evidence>
<feature type="region of interest" description="Disordered" evidence="10">
    <location>
        <begin position="910"/>
        <end position="1071"/>
    </location>
</feature>
<feature type="chain" id="PRO_5043377671" evidence="12">
    <location>
        <begin position="26"/>
        <end position="1090"/>
    </location>
</feature>
<dbReference type="PANTHER" id="PTHR11905:SF159">
    <property type="entry name" value="ADAM METALLOPROTEASE"/>
    <property type="match status" value="1"/>
</dbReference>
<protein>
    <submittedName>
        <fullName evidence="13">Uncharacterized protein</fullName>
    </submittedName>
</protein>
<dbReference type="Proteomes" id="UP000008820">
    <property type="component" value="Chromosome 1"/>
</dbReference>
<evidence type="ECO:0000313" key="13">
    <source>
        <dbReference type="EnsemblMetazoa" id="AAEL005992-PB"/>
    </source>
</evidence>
<name>A0A6I8TC56_AEDAE</name>
<dbReference type="PROSITE" id="PS00022">
    <property type="entry name" value="EGF_1"/>
    <property type="match status" value="1"/>
</dbReference>
<feature type="compositionally biased region" description="Low complexity" evidence="10">
    <location>
        <begin position="1045"/>
        <end position="1069"/>
    </location>
</feature>
<keyword evidence="9" id="KW-0862">Zinc</keyword>
<keyword evidence="12" id="KW-0732">Signal</keyword>
<dbReference type="InterPro" id="IPR036436">
    <property type="entry name" value="Disintegrin_dom_sf"/>
</dbReference>
<dbReference type="OrthoDB" id="5951731at2759"/>
<evidence type="ECO:0000256" key="7">
    <source>
        <dbReference type="PROSITE-ProRule" id="PRU00068"/>
    </source>
</evidence>
<keyword evidence="2 11" id="KW-0812">Transmembrane</keyword>
<gene>
    <name evidence="13" type="primary">5567327</name>
</gene>
<comment type="subcellular location">
    <subcellularLocation>
        <location evidence="1">Membrane</location>
        <topology evidence="1">Single-pass membrane protein</topology>
    </subcellularLocation>
</comment>
<evidence type="ECO:0000256" key="10">
    <source>
        <dbReference type="SAM" id="MobiDB-lite"/>
    </source>
</evidence>
<dbReference type="Gene3D" id="4.10.70.10">
    <property type="entry name" value="Disintegrin domain"/>
    <property type="match status" value="1"/>
</dbReference>
<feature type="compositionally biased region" description="Basic and acidic residues" evidence="10">
    <location>
        <begin position="910"/>
        <end position="923"/>
    </location>
</feature>
<feature type="signal peptide" evidence="12">
    <location>
        <begin position="1"/>
        <end position="25"/>
    </location>
</feature>
<feature type="disulfide bond" evidence="9">
    <location>
        <begin position="359"/>
        <end position="364"/>
    </location>
</feature>
<dbReference type="GO" id="GO:0016020">
    <property type="term" value="C:membrane"/>
    <property type="evidence" value="ECO:0007669"/>
    <property type="project" value="UniProtKB-SubCell"/>
</dbReference>
<organism evidence="13 14">
    <name type="scientific">Aedes aegypti</name>
    <name type="common">Yellowfever mosquito</name>
    <name type="synonym">Culex aegypti</name>
    <dbReference type="NCBI Taxonomy" id="7159"/>
    <lineage>
        <taxon>Eukaryota</taxon>
        <taxon>Metazoa</taxon>
        <taxon>Ecdysozoa</taxon>
        <taxon>Arthropoda</taxon>
        <taxon>Hexapoda</taxon>
        <taxon>Insecta</taxon>
        <taxon>Pterygota</taxon>
        <taxon>Neoptera</taxon>
        <taxon>Endopterygota</taxon>
        <taxon>Diptera</taxon>
        <taxon>Nematocera</taxon>
        <taxon>Culicoidea</taxon>
        <taxon>Culicidae</taxon>
        <taxon>Culicinae</taxon>
        <taxon>Aedini</taxon>
        <taxon>Aedes</taxon>
        <taxon>Stegomyia</taxon>
    </lineage>
</organism>
<dbReference type="CDD" id="cd04269">
    <property type="entry name" value="ZnMc_adamalysin_II_like"/>
    <property type="match status" value="1"/>
</dbReference>
<dbReference type="FunFam" id="3.40.390.10:FF:000002">
    <property type="entry name" value="Disintegrin and metalloproteinase domain-containing protein 22"/>
    <property type="match status" value="1"/>
</dbReference>
<evidence type="ECO:0000256" key="9">
    <source>
        <dbReference type="PROSITE-ProRule" id="PRU00276"/>
    </source>
</evidence>
<evidence type="ECO:0000256" key="5">
    <source>
        <dbReference type="ARBA" id="ARBA00023136"/>
    </source>
</evidence>
<dbReference type="InParanoid" id="A0A6I8TC56"/>
<dbReference type="InterPro" id="IPR001590">
    <property type="entry name" value="Peptidase_M12B"/>
</dbReference>
<dbReference type="EnsemblMetazoa" id="AAEL005992-RB">
    <property type="protein sequence ID" value="AAEL005992-PB"/>
    <property type="gene ID" value="AAEL005992"/>
</dbReference>
<evidence type="ECO:0000256" key="2">
    <source>
        <dbReference type="ARBA" id="ARBA00022692"/>
    </source>
</evidence>
<feature type="disulfide bond" evidence="8">
    <location>
        <begin position="658"/>
        <end position="668"/>
    </location>
</feature>
<feature type="binding site" evidence="9">
    <location>
        <position position="346"/>
    </location>
    <ligand>
        <name>Zn(2+)</name>
        <dbReference type="ChEBI" id="CHEBI:29105"/>
        <note>catalytic</note>
    </ligand>
</feature>
<keyword evidence="5 11" id="KW-0472">Membrane</keyword>
<feature type="disulfide bond" evidence="7">
    <location>
        <begin position="470"/>
        <end position="490"/>
    </location>
</feature>
<comment type="caution">
    <text evidence="8">Lacks conserved residue(s) required for the propagation of feature annotation.</text>
</comment>
<evidence type="ECO:0000256" key="3">
    <source>
        <dbReference type="ARBA" id="ARBA00022989"/>
    </source>
</evidence>
<keyword evidence="9" id="KW-0479">Metal-binding</keyword>
<dbReference type="FunFam" id="4.10.70.10:FF:000001">
    <property type="entry name" value="Disintegrin and metalloproteinase domain-containing protein 22"/>
    <property type="match status" value="1"/>
</dbReference>
<feature type="disulfide bond" evidence="8">
    <location>
        <begin position="676"/>
        <end position="685"/>
    </location>
</feature>
<dbReference type="GO" id="GO:0046872">
    <property type="term" value="F:metal ion binding"/>
    <property type="evidence" value="ECO:0007669"/>
    <property type="project" value="UniProtKB-KW"/>
</dbReference>
<keyword evidence="3 11" id="KW-1133">Transmembrane helix</keyword>
<dbReference type="SUPFAM" id="SSF55486">
    <property type="entry name" value="Metalloproteases ('zincins'), catalytic domain"/>
    <property type="match status" value="1"/>
</dbReference>
<keyword evidence="4" id="KW-0482">Metalloprotease</keyword>
<dbReference type="Pfam" id="PF08516">
    <property type="entry name" value="ADAM_CR"/>
    <property type="match status" value="1"/>
</dbReference>
<dbReference type="AlphaFoldDB" id="A0A6I8TC56"/>
<dbReference type="PROSITE" id="PS50026">
    <property type="entry name" value="EGF_3"/>
    <property type="match status" value="1"/>
</dbReference>
<dbReference type="PANTHER" id="PTHR11905">
    <property type="entry name" value="ADAM A DISINTEGRIN AND METALLOPROTEASE DOMAIN"/>
    <property type="match status" value="1"/>
</dbReference>
<feature type="binding site" evidence="9">
    <location>
        <position position="342"/>
    </location>
    <ligand>
        <name>Zn(2+)</name>
        <dbReference type="ChEBI" id="CHEBI:29105"/>
        <note>catalytic</note>
    </ligand>
</feature>
<dbReference type="InterPro" id="IPR034027">
    <property type="entry name" value="Reprolysin_adamalysin"/>
</dbReference>
<feature type="compositionally biased region" description="Pro residues" evidence="10">
    <location>
        <begin position="756"/>
        <end position="767"/>
    </location>
</feature>
<dbReference type="InterPro" id="IPR006586">
    <property type="entry name" value="ADAM_Cys-rich"/>
</dbReference>